<dbReference type="InterPro" id="IPR018303">
    <property type="entry name" value="ATPase_P-typ_P_site"/>
</dbReference>
<name>A0A099I182_CLOIN</name>
<feature type="transmembrane region" description="Helical" evidence="15">
    <location>
        <begin position="59"/>
        <end position="78"/>
    </location>
</feature>
<dbReference type="AlphaFoldDB" id="A0A099I182"/>
<keyword evidence="7" id="KW-0479">Metal-binding</keyword>
<dbReference type="Pfam" id="PF13246">
    <property type="entry name" value="Cation_ATPase"/>
    <property type="match status" value="1"/>
</dbReference>
<keyword evidence="5" id="KW-0109">Calcium transport</keyword>
<evidence type="ECO:0000256" key="3">
    <source>
        <dbReference type="ARBA" id="ARBA00012790"/>
    </source>
</evidence>
<dbReference type="Pfam" id="PF00690">
    <property type="entry name" value="Cation_ATPase_N"/>
    <property type="match status" value="1"/>
</dbReference>
<dbReference type="GO" id="GO:0016887">
    <property type="term" value="F:ATP hydrolysis activity"/>
    <property type="evidence" value="ECO:0007669"/>
    <property type="project" value="InterPro"/>
</dbReference>
<evidence type="ECO:0000256" key="13">
    <source>
        <dbReference type="ARBA" id="ARBA00023136"/>
    </source>
</evidence>
<dbReference type="InterPro" id="IPR044492">
    <property type="entry name" value="P_typ_ATPase_HD_dom"/>
</dbReference>
<keyword evidence="12 15" id="KW-1133">Transmembrane helix</keyword>
<dbReference type="NCBIfam" id="TIGR01494">
    <property type="entry name" value="ATPase_P-type"/>
    <property type="match status" value="2"/>
</dbReference>
<keyword evidence="13 15" id="KW-0472">Membrane</keyword>
<dbReference type="RefSeq" id="WP_044907867.1">
    <property type="nucleotide sequence ID" value="NZ_JQIF01000112.1"/>
</dbReference>
<dbReference type="GO" id="GO:0046872">
    <property type="term" value="F:metal ion binding"/>
    <property type="evidence" value="ECO:0007669"/>
    <property type="project" value="UniProtKB-KW"/>
</dbReference>
<dbReference type="InterPro" id="IPR004014">
    <property type="entry name" value="ATPase_P-typ_cation-transptr_N"/>
</dbReference>
<feature type="domain" description="Cation-transporting P-type ATPase N-terminal" evidence="16">
    <location>
        <begin position="2"/>
        <end position="75"/>
    </location>
</feature>
<dbReference type="Pfam" id="PF00122">
    <property type="entry name" value="E1-E2_ATPase"/>
    <property type="match status" value="1"/>
</dbReference>
<feature type="transmembrane region" description="Helical" evidence="15">
    <location>
        <begin position="279"/>
        <end position="305"/>
    </location>
</feature>
<evidence type="ECO:0000256" key="9">
    <source>
        <dbReference type="ARBA" id="ARBA00022837"/>
    </source>
</evidence>
<dbReference type="InterPro" id="IPR059000">
    <property type="entry name" value="ATPase_P-type_domA"/>
</dbReference>
<dbReference type="NCBIfam" id="TIGR01517">
    <property type="entry name" value="ATPase-IIB_Ca"/>
    <property type="match status" value="1"/>
</dbReference>
<evidence type="ECO:0000256" key="15">
    <source>
        <dbReference type="SAM" id="Phobius"/>
    </source>
</evidence>
<protein>
    <recommendedName>
        <fullName evidence="3">P-type Ca(2+) transporter</fullName>
        <ecNumber evidence="3">7.2.2.10</ecNumber>
    </recommendedName>
</protein>
<dbReference type="PRINTS" id="PR00119">
    <property type="entry name" value="CATATPASE"/>
</dbReference>
<evidence type="ECO:0000256" key="4">
    <source>
        <dbReference type="ARBA" id="ARBA00022475"/>
    </source>
</evidence>
<keyword evidence="6 15" id="KW-0812">Transmembrane</keyword>
<evidence type="ECO:0000259" key="16">
    <source>
        <dbReference type="SMART" id="SM00831"/>
    </source>
</evidence>
<feature type="transmembrane region" description="Helical" evidence="15">
    <location>
        <begin position="248"/>
        <end position="267"/>
    </location>
</feature>
<dbReference type="GO" id="GO:0005524">
    <property type="term" value="F:ATP binding"/>
    <property type="evidence" value="ECO:0007669"/>
    <property type="project" value="UniProtKB-KW"/>
</dbReference>
<dbReference type="EMBL" id="JQIF01000112">
    <property type="protein sequence ID" value="KGJ51450.1"/>
    <property type="molecule type" value="Genomic_DNA"/>
</dbReference>
<dbReference type="Gene3D" id="2.70.150.10">
    <property type="entry name" value="Calcium-transporting ATPase, cytoplasmic transduction domain A"/>
    <property type="match status" value="1"/>
</dbReference>
<dbReference type="InterPro" id="IPR006408">
    <property type="entry name" value="P-type_ATPase_IIB"/>
</dbReference>
<feature type="transmembrane region" description="Helical" evidence="15">
    <location>
        <begin position="732"/>
        <end position="758"/>
    </location>
</feature>
<keyword evidence="8" id="KW-0547">Nucleotide-binding</keyword>
<comment type="subcellular location">
    <subcellularLocation>
        <location evidence="1">Cell membrane</location>
        <topology evidence="1">Multi-pass membrane protein</topology>
    </subcellularLocation>
</comment>
<organism evidence="17 18">
    <name type="scientific">Clostridium innocuum</name>
    <dbReference type="NCBI Taxonomy" id="1522"/>
    <lineage>
        <taxon>Bacteria</taxon>
        <taxon>Bacillati</taxon>
        <taxon>Bacillota</taxon>
        <taxon>Clostridia</taxon>
        <taxon>Eubacteriales</taxon>
        <taxon>Clostridiaceae</taxon>
        <taxon>Clostridium</taxon>
    </lineage>
</organism>
<keyword evidence="10" id="KW-0067">ATP-binding</keyword>
<dbReference type="Gene3D" id="1.20.1110.10">
    <property type="entry name" value="Calcium-transporting ATPase, transmembrane domain"/>
    <property type="match status" value="2"/>
</dbReference>
<dbReference type="SFLD" id="SFLDG00002">
    <property type="entry name" value="C1.7:_P-type_atpase_like"/>
    <property type="match status" value="1"/>
</dbReference>
<evidence type="ECO:0000313" key="18">
    <source>
        <dbReference type="Proteomes" id="UP000030008"/>
    </source>
</evidence>
<dbReference type="GO" id="GO:0005886">
    <property type="term" value="C:plasma membrane"/>
    <property type="evidence" value="ECO:0007669"/>
    <property type="project" value="UniProtKB-SubCell"/>
</dbReference>
<accession>A0A099I182</accession>
<evidence type="ECO:0000256" key="14">
    <source>
        <dbReference type="ARBA" id="ARBA00048694"/>
    </source>
</evidence>
<dbReference type="InterPro" id="IPR008250">
    <property type="entry name" value="ATPase_P-typ_transduc_dom_A_sf"/>
</dbReference>
<dbReference type="PROSITE" id="PS00154">
    <property type="entry name" value="ATPASE_E1_E2"/>
    <property type="match status" value="1"/>
</dbReference>
<dbReference type="InterPro" id="IPR023298">
    <property type="entry name" value="ATPase_P-typ_TM_dom_sf"/>
</dbReference>
<dbReference type="EC" id="7.2.2.10" evidence="3"/>
<feature type="transmembrane region" description="Helical" evidence="15">
    <location>
        <begin position="809"/>
        <end position="828"/>
    </location>
</feature>
<dbReference type="InterPro" id="IPR001757">
    <property type="entry name" value="P_typ_ATPase"/>
</dbReference>
<dbReference type="GO" id="GO:0140352">
    <property type="term" value="P:export from cell"/>
    <property type="evidence" value="ECO:0007669"/>
    <property type="project" value="UniProtKB-ARBA"/>
</dbReference>
<dbReference type="SUPFAM" id="SSF81653">
    <property type="entry name" value="Calcium ATPase, transduction domain A"/>
    <property type="match status" value="1"/>
</dbReference>
<dbReference type="PANTHER" id="PTHR42861">
    <property type="entry name" value="CALCIUM-TRANSPORTING ATPASE"/>
    <property type="match status" value="1"/>
</dbReference>
<keyword evidence="4" id="KW-1003">Cell membrane</keyword>
<evidence type="ECO:0000313" key="17">
    <source>
        <dbReference type="EMBL" id="KGJ51450.1"/>
    </source>
</evidence>
<evidence type="ECO:0000256" key="8">
    <source>
        <dbReference type="ARBA" id="ARBA00022741"/>
    </source>
</evidence>
<dbReference type="InterPro" id="IPR006068">
    <property type="entry name" value="ATPase_P-typ_cation-transptr_C"/>
</dbReference>
<feature type="transmembrane region" description="Helical" evidence="15">
    <location>
        <begin position="84"/>
        <end position="100"/>
    </location>
</feature>
<dbReference type="FunFam" id="2.70.150.10:FF:000016">
    <property type="entry name" value="Calcium-transporting P-type ATPase putative"/>
    <property type="match status" value="1"/>
</dbReference>
<keyword evidence="9" id="KW-0106">Calcium</keyword>
<dbReference type="Pfam" id="PF00689">
    <property type="entry name" value="Cation_ATPase_C"/>
    <property type="match status" value="1"/>
</dbReference>
<dbReference type="SMART" id="SM00831">
    <property type="entry name" value="Cation_ATPase_N"/>
    <property type="match status" value="1"/>
</dbReference>
<dbReference type="SUPFAM" id="SSF81660">
    <property type="entry name" value="Metal cation-transporting ATPase, ATP-binding domain N"/>
    <property type="match status" value="1"/>
</dbReference>
<sequence length="874" mass="96465">MEAYQRTVEEALQEQHSSMHGLSEAQAQERSSVFGLNKLQEEKKASLLKRLARQLSDPMIIVLLGAALISGITSAYAHESYADTFIILFVVMVNAMLGLYQEGKAEAAIEALKHMNAPACKVVRNGEIRVTASEDLVPGDVIVLEAGDAVPADGRILECASLKVEESALSGESLPVEKQTEALQEDNPPLGDRRNMVYMGSSVVYGRGRAVITATGMHTEMGKIADAILVSREEATPLQQKLNRLSKLLSLLVLAICAFMFLFELLRNSDLRAESLLDTFMLAVSLAVAAIPEGLAAVVTVQLAIGVTRMAKRNAVIRQLTAVETLGCTQVICSDKTGTLTQNRMQVVEHFGDDERLLALAMSLCNDTQVHADGTMQGEPTEVALSAYGETLFHINEEMQKYPRIHEFPFDSQRKMMTTMHRQSDGVVLQFTKGATDVVLQRCTGIWRNQKIEPMREEDREELNRMNKRMADRALRVLCAACKWNEHIETDMETAESGLVFLGLCGMMDPVREEVKPAIAQCRKAGIRPVMITGDHIDTAVAIAKSLTIITDTSQAMSGSTLDTLSQEELTARIDQTFVYARVKPEHKVRIVDAWKSRGYVVAMSGDGVNDAPAIKRANIGVGMGITGTDVTKNVADMVLADDNFATIVSAVQEGRRIYDNIRKAIQFLLSSNISEVLSIFLATMMGFTILKPVHILWVNLLTDTFPALALGMEEGDEDLMRRPPRPRSEGLFANGLHMQIIFQGCAITLITLFSYIVGHFMEAGVWEITQSADGMTMAFLTMSMTEMFHAFNMRSLKQSVVHMKKQNLYLIGSVVCALFLTIAVIYIPVLSELFAFEHISVAEFAVALLMSVSIIPIVEIEKWIHRALQRKHG</sequence>
<evidence type="ECO:0000256" key="5">
    <source>
        <dbReference type="ARBA" id="ARBA00022568"/>
    </source>
</evidence>
<evidence type="ECO:0000256" key="7">
    <source>
        <dbReference type="ARBA" id="ARBA00022723"/>
    </source>
</evidence>
<dbReference type="SUPFAM" id="SSF81665">
    <property type="entry name" value="Calcium ATPase, transmembrane domain M"/>
    <property type="match status" value="1"/>
</dbReference>
<evidence type="ECO:0000256" key="2">
    <source>
        <dbReference type="ARBA" id="ARBA00005675"/>
    </source>
</evidence>
<evidence type="ECO:0000256" key="6">
    <source>
        <dbReference type="ARBA" id="ARBA00022692"/>
    </source>
</evidence>
<dbReference type="FunFam" id="3.40.50.1000:FF:000001">
    <property type="entry name" value="Phospholipid-transporting ATPase IC"/>
    <property type="match status" value="1"/>
</dbReference>
<dbReference type="SFLD" id="SFLDS00003">
    <property type="entry name" value="Haloacid_Dehalogenase"/>
    <property type="match status" value="1"/>
</dbReference>
<dbReference type="Gene3D" id="3.40.1110.10">
    <property type="entry name" value="Calcium-transporting ATPase, cytoplasmic domain N"/>
    <property type="match status" value="1"/>
</dbReference>
<dbReference type="SFLD" id="SFLDF00027">
    <property type="entry name" value="p-type_atpase"/>
    <property type="match status" value="1"/>
</dbReference>
<dbReference type="SUPFAM" id="SSF56784">
    <property type="entry name" value="HAD-like"/>
    <property type="match status" value="1"/>
</dbReference>
<evidence type="ECO:0000256" key="12">
    <source>
        <dbReference type="ARBA" id="ARBA00022989"/>
    </source>
</evidence>
<evidence type="ECO:0000256" key="1">
    <source>
        <dbReference type="ARBA" id="ARBA00004651"/>
    </source>
</evidence>
<dbReference type="PRINTS" id="PR00120">
    <property type="entry name" value="HATPASE"/>
</dbReference>
<proteinExistence type="inferred from homology"/>
<comment type="caution">
    <text evidence="17">The sequence shown here is derived from an EMBL/GenBank/DDBJ whole genome shotgun (WGS) entry which is preliminary data.</text>
</comment>
<evidence type="ECO:0000256" key="10">
    <source>
        <dbReference type="ARBA" id="ARBA00022840"/>
    </source>
</evidence>
<dbReference type="FunFam" id="3.40.50.1000:FF:000028">
    <property type="entry name" value="Calcium-transporting P-type ATPase, putative"/>
    <property type="match status" value="1"/>
</dbReference>
<gene>
    <name evidence="17" type="ORF">CIAN88_20440</name>
</gene>
<dbReference type="Proteomes" id="UP000030008">
    <property type="component" value="Unassembled WGS sequence"/>
</dbReference>
<comment type="catalytic activity">
    <reaction evidence="14">
        <text>Ca(2+)(in) + ATP + H2O = Ca(2+)(out) + ADP + phosphate + H(+)</text>
        <dbReference type="Rhea" id="RHEA:18105"/>
        <dbReference type="ChEBI" id="CHEBI:15377"/>
        <dbReference type="ChEBI" id="CHEBI:15378"/>
        <dbReference type="ChEBI" id="CHEBI:29108"/>
        <dbReference type="ChEBI" id="CHEBI:30616"/>
        <dbReference type="ChEBI" id="CHEBI:43474"/>
        <dbReference type="ChEBI" id="CHEBI:456216"/>
        <dbReference type="EC" id="7.2.2.10"/>
    </reaction>
</comment>
<feature type="transmembrane region" description="Helical" evidence="15">
    <location>
        <begin position="666"/>
        <end position="688"/>
    </location>
</feature>
<dbReference type="InterPro" id="IPR023214">
    <property type="entry name" value="HAD_sf"/>
</dbReference>
<keyword evidence="5" id="KW-0406">Ion transport</keyword>
<comment type="similarity">
    <text evidence="2">Belongs to the cation transport ATPase (P-type) (TC 3.A.3) family. Type IIA subfamily.</text>
</comment>
<keyword evidence="5" id="KW-0813">Transport</keyword>
<dbReference type="GO" id="GO:0005388">
    <property type="term" value="F:P-type calcium transporter activity"/>
    <property type="evidence" value="ECO:0007669"/>
    <property type="project" value="UniProtKB-EC"/>
</dbReference>
<dbReference type="InterPro" id="IPR036412">
    <property type="entry name" value="HAD-like_sf"/>
</dbReference>
<keyword evidence="11" id="KW-1278">Translocase</keyword>
<feature type="transmembrane region" description="Helical" evidence="15">
    <location>
        <begin position="840"/>
        <end position="861"/>
    </location>
</feature>
<dbReference type="Gene3D" id="3.40.50.1000">
    <property type="entry name" value="HAD superfamily/HAD-like"/>
    <property type="match status" value="1"/>
</dbReference>
<evidence type="ECO:0000256" key="11">
    <source>
        <dbReference type="ARBA" id="ARBA00022967"/>
    </source>
</evidence>
<reference evidence="17 18" key="1">
    <citation type="submission" date="2014-08" db="EMBL/GenBank/DDBJ databases">
        <title>Clostridium innocuum, an unnegligible vancomycin-resistant pathogen causing extra-intestinal infections.</title>
        <authorList>
            <person name="Feng Y."/>
            <person name="Chiu C.-H."/>
        </authorList>
    </citation>
    <scope>NUCLEOTIDE SEQUENCE [LARGE SCALE GENOMIC DNA]</scope>
    <source>
        <strain evidence="17 18">AN88</strain>
    </source>
</reference>
<dbReference type="InterPro" id="IPR023299">
    <property type="entry name" value="ATPase_P-typ_cyto_dom_N"/>
</dbReference>